<name>A0A6J4PTH0_9ACTN</name>
<organism evidence="2">
    <name type="scientific">uncultured Quadrisphaera sp</name>
    <dbReference type="NCBI Taxonomy" id="904978"/>
    <lineage>
        <taxon>Bacteria</taxon>
        <taxon>Bacillati</taxon>
        <taxon>Actinomycetota</taxon>
        <taxon>Actinomycetes</taxon>
        <taxon>Kineosporiales</taxon>
        <taxon>Kineosporiaceae</taxon>
        <taxon>Quadrisphaera</taxon>
        <taxon>environmental samples</taxon>
    </lineage>
</organism>
<gene>
    <name evidence="2" type="ORF">AVDCRST_MAG35-1883</name>
</gene>
<protein>
    <submittedName>
        <fullName evidence="2">Uncharacterized protein</fullName>
    </submittedName>
</protein>
<feature type="coiled-coil region" evidence="1">
    <location>
        <begin position="27"/>
        <end position="58"/>
    </location>
</feature>
<reference evidence="2" key="1">
    <citation type="submission" date="2020-02" db="EMBL/GenBank/DDBJ databases">
        <authorList>
            <person name="Meier V. D."/>
        </authorList>
    </citation>
    <scope>NUCLEOTIDE SEQUENCE</scope>
    <source>
        <strain evidence="2">AVDCRST_MAG35</strain>
    </source>
</reference>
<evidence type="ECO:0000256" key="1">
    <source>
        <dbReference type="SAM" id="Coils"/>
    </source>
</evidence>
<dbReference type="AlphaFoldDB" id="A0A6J4PTH0"/>
<evidence type="ECO:0000313" key="2">
    <source>
        <dbReference type="EMBL" id="CAA9419354.1"/>
    </source>
</evidence>
<accession>A0A6J4PTH0</accession>
<proteinExistence type="predicted"/>
<dbReference type="EMBL" id="CADCUY010000396">
    <property type="protein sequence ID" value="CAA9419354.1"/>
    <property type="molecule type" value="Genomic_DNA"/>
</dbReference>
<sequence length="92" mass="9659">MAQEVGAAQLEAQDVRRAARSEAVQLVVDARAEANRVREQAKAVLAEARAEADAVARRRDPLTGELAGGLEDLAAPGGHRPAGLRVVTAPLR</sequence>
<keyword evidence="1" id="KW-0175">Coiled coil</keyword>